<dbReference type="EMBL" id="CP002116">
    <property type="protein sequence ID" value="ADK80669.1"/>
    <property type="molecule type" value="Genomic_DNA"/>
</dbReference>
<dbReference type="Gene3D" id="1.20.1430.10">
    <property type="entry name" value="Families 57/38 glycoside transferase, middle domain"/>
    <property type="match status" value="1"/>
</dbReference>
<dbReference type="GO" id="GO:0005576">
    <property type="term" value="C:extracellular region"/>
    <property type="evidence" value="ECO:0007669"/>
    <property type="project" value="TreeGrafter"/>
</dbReference>
<evidence type="ECO:0000256" key="1">
    <source>
        <dbReference type="ARBA" id="ARBA00006821"/>
    </source>
</evidence>
<dbReference type="STRING" id="573413.Spirs_1542"/>
<dbReference type="CAZy" id="GH57">
    <property type="family name" value="Glycoside Hydrolase Family 57"/>
</dbReference>
<proteinExistence type="inferred from homology"/>
<comment type="similarity">
    <text evidence="1 5">Belongs to the glycosyl hydrolase 57 family.</text>
</comment>
<evidence type="ECO:0000256" key="2">
    <source>
        <dbReference type="ARBA" id="ARBA00023277"/>
    </source>
</evidence>
<evidence type="ECO:0000259" key="6">
    <source>
        <dbReference type="Pfam" id="PF03065"/>
    </source>
</evidence>
<dbReference type="Pfam" id="PF09210">
    <property type="entry name" value="BE_C"/>
    <property type="match status" value="1"/>
</dbReference>
<keyword evidence="2 5" id="KW-0119">Carbohydrate metabolism</keyword>
<dbReference type="HOGENOM" id="CLU_008192_1_0_12"/>
<dbReference type="GO" id="GO:0030979">
    <property type="term" value="P:alpha-glucan biosynthetic process"/>
    <property type="evidence" value="ECO:0007669"/>
    <property type="project" value="InterPro"/>
</dbReference>
<dbReference type="InterPro" id="IPR037090">
    <property type="entry name" value="57_glycoside_trans_central"/>
</dbReference>
<dbReference type="CDD" id="cd10792">
    <property type="entry name" value="GH57N_AmyC_like"/>
    <property type="match status" value="1"/>
</dbReference>
<evidence type="ECO:0000259" key="7">
    <source>
        <dbReference type="Pfam" id="PF09210"/>
    </source>
</evidence>
<evidence type="ECO:0008006" key="10">
    <source>
        <dbReference type="Google" id="ProtNLM"/>
    </source>
</evidence>
<dbReference type="GO" id="GO:0003844">
    <property type="term" value="F:1,4-alpha-glucan branching enzyme activity"/>
    <property type="evidence" value="ECO:0007669"/>
    <property type="project" value="InterPro"/>
</dbReference>
<dbReference type="Pfam" id="PF03065">
    <property type="entry name" value="Glyco_hydro_57"/>
    <property type="match status" value="1"/>
</dbReference>
<feature type="binding site" evidence="4">
    <location>
        <position position="241"/>
    </location>
    <ligand>
        <name>substrate</name>
    </ligand>
</feature>
<feature type="domain" description="1,4-alpha-glucan branching enzyme C-terminal" evidence="7">
    <location>
        <begin position="424"/>
        <end position="524"/>
    </location>
</feature>
<protein>
    <recommendedName>
        <fullName evidence="10">Glycoside hydrolase family 57</fullName>
    </recommendedName>
</protein>
<accession>E1R5Q4</accession>
<dbReference type="OrthoDB" id="9803279at2"/>
<sequence>MKGYLGVILHAHLPFVRHPEYSRFLEEDWLYEAISETYLPLLRMFGRLKADKVPFRLTMSISPTLSDMLADDLLQQRYVDHVNRLIELGEKEVERTASDGDFAPLAAMYLGLYRQNLSDFENLYRRNILSAFRAFEKDGYIEIITTAGTHAFLPLFQQYPEAVDAQIKSAIISHGRNFGTHPKGFWLPECGYYPDLEKLLKSSDISYFFTAAHGILLADKKPRYGVYAPMQLPNGLTAFGRDYPSSEAVWSNSDGYPGDYVYREFYRDIGYDLPMEYIRPYIHEPGVRVYTGYKYYAITSAGDDKRPYRHEVALRKTQEHAENFLYQRQNQVRKLEALMDKPPFVICPYDAELFGHWWFEGIDWLENLFRKIAKSGDGLEMITPSDYLKRHDNHQEGTPSFSSWGNKGYAEVWLDGKNDWIYRHVHKAIERMIELVDRYPDESGLKERVLNQASREVLLSMASDWPFIMKTGTTVPYAEKRIREHLHNFNFIYENLCRNTVNTEWLTRIEKKNNIFPDVDYRLFRKR</sequence>
<dbReference type="InterPro" id="IPR004300">
    <property type="entry name" value="Glyco_hydro_57_N"/>
</dbReference>
<feature type="domain" description="Glycoside hydrolase family 57 N-terminal" evidence="6">
    <location>
        <begin position="8"/>
        <end position="394"/>
    </location>
</feature>
<evidence type="ECO:0000256" key="4">
    <source>
        <dbReference type="PIRSR" id="PIRSR640042-2"/>
    </source>
</evidence>
<organism evidence="8 9">
    <name type="scientific">Sediminispirochaeta smaragdinae (strain DSM 11293 / JCM 15392 / SEBR 4228)</name>
    <name type="common">Spirochaeta smaragdinae</name>
    <dbReference type="NCBI Taxonomy" id="573413"/>
    <lineage>
        <taxon>Bacteria</taxon>
        <taxon>Pseudomonadati</taxon>
        <taxon>Spirochaetota</taxon>
        <taxon>Spirochaetia</taxon>
        <taxon>Spirochaetales</taxon>
        <taxon>Spirochaetaceae</taxon>
        <taxon>Sediminispirochaeta</taxon>
    </lineage>
</organism>
<dbReference type="InterPro" id="IPR015293">
    <property type="entry name" value="BE_C"/>
</dbReference>
<dbReference type="eggNOG" id="COG1543">
    <property type="taxonomic scope" value="Bacteria"/>
</dbReference>
<dbReference type="PANTHER" id="PTHR41695:SF1">
    <property type="entry name" value="1,4-ALPHA-GLUCAN BRANCHING ENZYME TK1436"/>
    <property type="match status" value="1"/>
</dbReference>
<evidence type="ECO:0000256" key="3">
    <source>
        <dbReference type="PIRSR" id="PIRSR640042-1"/>
    </source>
</evidence>
<feature type="binding site" evidence="4">
    <location>
        <position position="258"/>
    </location>
    <ligand>
        <name>substrate</name>
    </ligand>
</feature>
<dbReference type="KEGG" id="ssm:Spirs_1542"/>
<reference evidence="8 9" key="1">
    <citation type="journal article" date="2010" name="Stand. Genomic Sci.">
        <title>Complete genome sequence of Spirochaeta smaragdinae type strain (SEBR 4228).</title>
        <authorList>
            <person name="Mavromatis K."/>
            <person name="Yasawong M."/>
            <person name="Chertkov O."/>
            <person name="Lapidus A."/>
            <person name="Lucas S."/>
            <person name="Nolan M."/>
            <person name="Del Rio T.G."/>
            <person name="Tice H."/>
            <person name="Cheng J.F."/>
            <person name="Pitluck S."/>
            <person name="Liolios K."/>
            <person name="Ivanova N."/>
            <person name="Tapia R."/>
            <person name="Han C."/>
            <person name="Bruce D."/>
            <person name="Goodwin L."/>
            <person name="Pati A."/>
            <person name="Chen A."/>
            <person name="Palaniappan K."/>
            <person name="Land M."/>
            <person name="Hauser L."/>
            <person name="Chang Y.J."/>
            <person name="Jeffries C.D."/>
            <person name="Detter J.C."/>
            <person name="Rohde M."/>
            <person name="Brambilla E."/>
            <person name="Spring S."/>
            <person name="Goker M."/>
            <person name="Sikorski J."/>
            <person name="Woyke T."/>
            <person name="Bristow J."/>
            <person name="Eisen J.A."/>
            <person name="Markowitz V."/>
            <person name="Hugenholtz P."/>
            <person name="Klenk H.P."/>
            <person name="Kyrpides N.C."/>
        </authorList>
    </citation>
    <scope>NUCLEOTIDE SEQUENCE [LARGE SCALE GENOMIC DNA]</scope>
    <source>
        <strain evidence="9">DSM 11293 / JCM 15392 / SEBR 4228</strain>
    </source>
</reference>
<name>E1R5Q4_SEDSS</name>
<feature type="binding site" evidence="4">
    <location>
        <position position="464"/>
    </location>
    <ligand>
        <name>substrate</name>
    </ligand>
</feature>
<dbReference type="SUPFAM" id="SSF88688">
    <property type="entry name" value="Families 57/38 glycoside transferase middle domain"/>
    <property type="match status" value="1"/>
</dbReference>
<dbReference type="InterPro" id="IPR011330">
    <property type="entry name" value="Glyco_hydro/deAcase_b/a-brl"/>
</dbReference>
<feature type="active site" description="Nucleophile" evidence="3">
    <location>
        <position position="189"/>
    </location>
</feature>
<dbReference type="InterPro" id="IPR028995">
    <property type="entry name" value="Glyco_hydro_57/38_cen_sf"/>
</dbReference>
<feature type="binding site" evidence="4">
    <location>
        <position position="404"/>
    </location>
    <ligand>
        <name>substrate</name>
    </ligand>
</feature>
<dbReference type="Proteomes" id="UP000002318">
    <property type="component" value="Chromosome"/>
</dbReference>
<dbReference type="SUPFAM" id="SSF88713">
    <property type="entry name" value="Glycoside hydrolase/deacetylase"/>
    <property type="match status" value="1"/>
</dbReference>
<dbReference type="InterPro" id="IPR027291">
    <property type="entry name" value="Glyco_hydro_38_N_sf"/>
</dbReference>
<evidence type="ECO:0000313" key="8">
    <source>
        <dbReference type="EMBL" id="ADK80669.1"/>
    </source>
</evidence>
<evidence type="ECO:0000256" key="5">
    <source>
        <dbReference type="RuleBase" id="RU361196"/>
    </source>
</evidence>
<dbReference type="Gene3D" id="3.20.110.10">
    <property type="entry name" value="Glycoside hydrolase 38, N terminal domain"/>
    <property type="match status" value="1"/>
</dbReference>
<evidence type="ECO:0000313" key="9">
    <source>
        <dbReference type="Proteomes" id="UP000002318"/>
    </source>
</evidence>
<dbReference type="AlphaFoldDB" id="E1R5Q4"/>
<feature type="active site" description="Proton donor" evidence="3">
    <location>
        <position position="350"/>
    </location>
</feature>
<keyword evidence="9" id="KW-1185">Reference proteome</keyword>
<dbReference type="InterPro" id="IPR040042">
    <property type="entry name" value="Branching_enz_MT3115-like"/>
</dbReference>
<gene>
    <name evidence="8" type="ordered locus">Spirs_1542</name>
</gene>
<dbReference type="PANTHER" id="PTHR41695">
    <property type="entry name" value="1,4-ALPHA-GLUCAN BRANCHING ENZYME RV3031-RELATED"/>
    <property type="match status" value="1"/>
</dbReference>
<dbReference type="RefSeq" id="WP_013254133.1">
    <property type="nucleotide sequence ID" value="NC_014364.1"/>
</dbReference>